<name>A0A1X7PUF7_9HYPH</name>
<accession>A0A1X7PUF7</accession>
<reference evidence="3 4" key="1">
    <citation type="submission" date="2017-04" db="EMBL/GenBank/DDBJ databases">
        <authorList>
            <person name="Afonso C.L."/>
            <person name="Miller P.J."/>
            <person name="Scott M.A."/>
            <person name="Spackman E."/>
            <person name="Goraichik I."/>
            <person name="Dimitrov K.M."/>
            <person name="Suarez D.L."/>
            <person name="Swayne D.E."/>
        </authorList>
    </citation>
    <scope>NUCLEOTIDE SEQUENCE [LARGE SCALE GENOMIC DNA]</scope>
    <source>
        <strain evidence="3 4">B5P</strain>
    </source>
</reference>
<feature type="region of interest" description="Disordered" evidence="1">
    <location>
        <begin position="1"/>
        <end position="25"/>
    </location>
</feature>
<keyword evidence="2" id="KW-0812">Transmembrane</keyword>
<gene>
    <name evidence="3" type="ORF">SAMN02982922_5250</name>
</gene>
<protein>
    <submittedName>
        <fullName evidence="3">Uncharacterized protein</fullName>
    </submittedName>
</protein>
<evidence type="ECO:0000256" key="1">
    <source>
        <dbReference type="SAM" id="MobiDB-lite"/>
    </source>
</evidence>
<evidence type="ECO:0000256" key="2">
    <source>
        <dbReference type="SAM" id="Phobius"/>
    </source>
</evidence>
<keyword evidence="4" id="KW-1185">Reference proteome</keyword>
<evidence type="ECO:0000313" key="3">
    <source>
        <dbReference type="EMBL" id="SMH54896.1"/>
    </source>
</evidence>
<keyword evidence="2" id="KW-0472">Membrane</keyword>
<feature type="transmembrane region" description="Helical" evidence="2">
    <location>
        <begin position="35"/>
        <end position="62"/>
    </location>
</feature>
<dbReference type="AlphaFoldDB" id="A0A1X7PUF7"/>
<organism evidence="3 4">
    <name type="scientific">Mesorhizobium australicum</name>
    <dbReference type="NCBI Taxonomy" id="536018"/>
    <lineage>
        <taxon>Bacteria</taxon>
        <taxon>Pseudomonadati</taxon>
        <taxon>Pseudomonadota</taxon>
        <taxon>Alphaproteobacteria</taxon>
        <taxon>Hyphomicrobiales</taxon>
        <taxon>Phyllobacteriaceae</taxon>
        <taxon>Mesorhizobium</taxon>
    </lineage>
</organism>
<sequence>MLPFDTGADGAGALRGQSMNPEAEWQSIRGDRPSLLGIAGVGILRAALLFGSAAVALAVILAPLAESQTKRIVGADGIDRMSTGSVNRGGGSSYVIRRSVLQDSPAAICIIRDDGTRSGDCG</sequence>
<keyword evidence="2" id="KW-1133">Transmembrane helix</keyword>
<evidence type="ECO:0000313" key="4">
    <source>
        <dbReference type="Proteomes" id="UP000193083"/>
    </source>
</evidence>
<dbReference type="EMBL" id="FXBL01000004">
    <property type="protein sequence ID" value="SMH54896.1"/>
    <property type="molecule type" value="Genomic_DNA"/>
</dbReference>
<proteinExistence type="predicted"/>
<dbReference type="Proteomes" id="UP000193083">
    <property type="component" value="Unassembled WGS sequence"/>
</dbReference>